<dbReference type="PANTHER" id="PTHR42693:SF53">
    <property type="entry name" value="ENDO-4-O-SULFATASE"/>
    <property type="match status" value="1"/>
</dbReference>
<dbReference type="Gene3D" id="3.40.720.10">
    <property type="entry name" value="Alkaline Phosphatase, subunit A"/>
    <property type="match status" value="1"/>
</dbReference>
<accession>A0A1P8W9K2</accession>
<evidence type="ECO:0000256" key="2">
    <source>
        <dbReference type="ARBA" id="ARBA00022801"/>
    </source>
</evidence>
<dbReference type="PANTHER" id="PTHR42693">
    <property type="entry name" value="ARYLSULFATASE FAMILY MEMBER"/>
    <property type="match status" value="1"/>
</dbReference>
<proteinExistence type="inferred from homology"/>
<dbReference type="Gene3D" id="3.30.1120.10">
    <property type="match status" value="1"/>
</dbReference>
<dbReference type="FunFam" id="3.40.720.10:FF:000080">
    <property type="entry name" value="N-acetylgalactosamine 6-sulfatase (GALNS)"/>
    <property type="match status" value="1"/>
</dbReference>
<dbReference type="Pfam" id="PF00884">
    <property type="entry name" value="Sulfatase"/>
    <property type="match status" value="1"/>
</dbReference>
<keyword evidence="3" id="KW-0732">Signal</keyword>
<dbReference type="EMBL" id="CP017641">
    <property type="protein sequence ID" value="APZ90738.1"/>
    <property type="molecule type" value="Genomic_DNA"/>
</dbReference>
<evidence type="ECO:0000256" key="1">
    <source>
        <dbReference type="ARBA" id="ARBA00008779"/>
    </source>
</evidence>
<feature type="signal peptide" evidence="3">
    <location>
        <begin position="1"/>
        <end position="25"/>
    </location>
</feature>
<name>A0A1P8W9K2_9PLAN</name>
<dbReference type="EC" id="3.1.6.1" evidence="5"/>
<dbReference type="InterPro" id="IPR050738">
    <property type="entry name" value="Sulfatase"/>
</dbReference>
<dbReference type="InterPro" id="IPR017850">
    <property type="entry name" value="Alkaline_phosphatase_core_sf"/>
</dbReference>
<evidence type="ECO:0000259" key="4">
    <source>
        <dbReference type="Pfam" id="PF00884"/>
    </source>
</evidence>
<dbReference type="Proteomes" id="UP000187735">
    <property type="component" value="Chromosome"/>
</dbReference>
<gene>
    <name evidence="5" type="primary">atsA_2</name>
    <name evidence="5" type="ORF">Fuma_00320</name>
</gene>
<evidence type="ECO:0000313" key="5">
    <source>
        <dbReference type="EMBL" id="APZ90738.1"/>
    </source>
</evidence>
<dbReference type="KEGG" id="fmr:Fuma_00320"/>
<sequence length="474" mass="52062" precursor="true">MIHQSLISITVLAAMLAVPSSKSCAANSDSASPNIILLMSDDQGWGDVGFNGNDVVKTPHLDAMASAGIRFNRFYAAAPLCSPTRGSCLTGRYPFRFGILAAHTGGMRVGEITIAEMLKKKKYATGFFGKWHVGWVKPDEVGTRGFYSPPSHHGFDEYFATTSAVPTWNPTVTPDDWDSFGGEPGGPWKGGFPYVHNGDEAKENLSGDDSRIIMDRVIPFIEANQSKPFLATVWFHAPHEPVVAGDEFKKLYPTAGNKRKNYYGCITAMDQQIGRLRTKLRELGIDKNTVVFFCSDNGPSDGLAKKGVASAGPFKGHKHTMFEGGVLVPACAEWPAVIPADTSTDVRCSTVDFLPTVASIVGDSRSGKTSRPIDGIDLMPVIRGEVKHRDRSLFLGYRRLHKGIDGKAIISGDWKLLQEAKKDGRVRLYDLAKAPFEKHDLSAEQPEQTMRLRKQLEELEASCQRSRDGADYRY</sequence>
<protein>
    <submittedName>
        <fullName evidence="5">Arylsulfatase</fullName>
        <ecNumber evidence="5">3.1.6.1</ecNumber>
    </submittedName>
</protein>
<dbReference type="STRING" id="1891926.Fuma_00320"/>
<comment type="similarity">
    <text evidence="1">Belongs to the sulfatase family.</text>
</comment>
<dbReference type="RefSeq" id="WP_077022587.1">
    <property type="nucleotide sequence ID" value="NZ_CP017641.1"/>
</dbReference>
<keyword evidence="2 5" id="KW-0378">Hydrolase</keyword>
<evidence type="ECO:0000256" key="3">
    <source>
        <dbReference type="SAM" id="SignalP"/>
    </source>
</evidence>
<feature type="chain" id="PRO_5012907808" evidence="3">
    <location>
        <begin position="26"/>
        <end position="474"/>
    </location>
</feature>
<reference evidence="5 6" key="1">
    <citation type="journal article" date="2016" name="Front. Microbiol.">
        <title>Fuerstia marisgermanicae gen. nov., sp. nov., an Unusual Member of the Phylum Planctomycetes from the German Wadden Sea.</title>
        <authorList>
            <person name="Kohn T."/>
            <person name="Heuer A."/>
            <person name="Jogler M."/>
            <person name="Vollmers J."/>
            <person name="Boedeker C."/>
            <person name="Bunk B."/>
            <person name="Rast P."/>
            <person name="Borchert D."/>
            <person name="Glockner I."/>
            <person name="Freese H.M."/>
            <person name="Klenk H.P."/>
            <person name="Overmann J."/>
            <person name="Kaster A.K."/>
            <person name="Rohde M."/>
            <person name="Wiegand S."/>
            <person name="Jogler C."/>
        </authorList>
    </citation>
    <scope>NUCLEOTIDE SEQUENCE [LARGE SCALE GENOMIC DNA]</scope>
    <source>
        <strain evidence="5 6">NH11</strain>
    </source>
</reference>
<dbReference type="AlphaFoldDB" id="A0A1P8W9K2"/>
<feature type="domain" description="Sulfatase N-terminal" evidence="4">
    <location>
        <begin position="33"/>
        <end position="362"/>
    </location>
</feature>
<organism evidence="5 6">
    <name type="scientific">Fuerstiella marisgermanici</name>
    <dbReference type="NCBI Taxonomy" id="1891926"/>
    <lineage>
        <taxon>Bacteria</taxon>
        <taxon>Pseudomonadati</taxon>
        <taxon>Planctomycetota</taxon>
        <taxon>Planctomycetia</taxon>
        <taxon>Planctomycetales</taxon>
        <taxon>Planctomycetaceae</taxon>
        <taxon>Fuerstiella</taxon>
    </lineage>
</organism>
<dbReference type="SUPFAM" id="SSF53649">
    <property type="entry name" value="Alkaline phosphatase-like"/>
    <property type="match status" value="1"/>
</dbReference>
<dbReference type="InterPro" id="IPR000917">
    <property type="entry name" value="Sulfatase_N"/>
</dbReference>
<keyword evidence="6" id="KW-1185">Reference proteome</keyword>
<evidence type="ECO:0000313" key="6">
    <source>
        <dbReference type="Proteomes" id="UP000187735"/>
    </source>
</evidence>
<dbReference type="GO" id="GO:0004065">
    <property type="term" value="F:arylsulfatase activity"/>
    <property type="evidence" value="ECO:0007669"/>
    <property type="project" value="UniProtKB-EC"/>
</dbReference>
<dbReference type="OrthoDB" id="9783154at2"/>